<evidence type="ECO:0000259" key="3">
    <source>
        <dbReference type="Pfam" id="PF20469"/>
    </source>
</evidence>
<dbReference type="InterPro" id="IPR041685">
    <property type="entry name" value="AAA_GajA/Old/RecF-like"/>
</dbReference>
<evidence type="ECO:0000313" key="4">
    <source>
        <dbReference type="EMBL" id="SEQ34687.1"/>
    </source>
</evidence>
<dbReference type="PANTHER" id="PTHR43581:SF4">
    <property type="entry name" value="ATP_GTP PHOSPHATASE"/>
    <property type="match status" value="1"/>
</dbReference>
<sequence>MKVRRVSLHNFRGVQHGTVMLEGHSLLVGRNSVGKSTICEALDLVLGPERLFRRPVIDEYDFYAARYQEVDAVLPEVRVEVVLTELSPEARRRFNGRVRRWSTTTADFVDTTPGALEVADEEGIEWCLPVVFLGRFDPAEDDFVGGTFFAHPQVVTDDLTDEPAQLGGGLKPFTREDKWLCGFLYLRANRTGSRALSFQRGSLIDTIVRLESRTEGSLWEKALRDVGAVTIADDDSGFAKIRTEVRRRVGRFLTLTDDPDAVDLQVSELTREHLREVLRLFVATQPGAHGVPFTRLSTGSLNLLVFALLTYIAELKGDDTVIFAMEEPEIALPPHAQRRLVDFVLKRMGQAIVTSHSPYVIEKFTPEQLVVLSRNTDGALTSTNVVLPADFKRKKYGDNRRQFAEAVLARAVLVVEGATEAAAFPLIADVLDQDATLDYQHIDLAGVSLFDAGGDAAVPLFAPVFAAMGKPVYGIHDTPTSPLSADATAKATDFTLYEVIPHAGVEKLLVQEVPVEVLRRFAAQIPARADFDPAWGALDPAATDDDVRKYVFTALKGRKGTEGYVPLLLAQCSGVAELPASMAGFLQRIDTDLRDDPPPADPGAQPDAP</sequence>
<proteinExistence type="predicted"/>
<dbReference type="InterPro" id="IPR003959">
    <property type="entry name" value="ATPase_AAA_core"/>
</dbReference>
<evidence type="ECO:0000313" key="5">
    <source>
        <dbReference type="Proteomes" id="UP000199028"/>
    </source>
</evidence>
<dbReference type="GO" id="GO:0005524">
    <property type="term" value="F:ATP binding"/>
    <property type="evidence" value="ECO:0007669"/>
    <property type="project" value="InterPro"/>
</dbReference>
<dbReference type="EMBL" id="FOFT01000002">
    <property type="protein sequence ID" value="SEQ34687.1"/>
    <property type="molecule type" value="Genomic_DNA"/>
</dbReference>
<organism evidence="4 5">
    <name type="scientific">Lentzea flaviverrucosa</name>
    <dbReference type="NCBI Taxonomy" id="200379"/>
    <lineage>
        <taxon>Bacteria</taxon>
        <taxon>Bacillati</taxon>
        <taxon>Actinomycetota</taxon>
        <taxon>Actinomycetes</taxon>
        <taxon>Pseudonocardiales</taxon>
        <taxon>Pseudonocardiaceae</taxon>
        <taxon>Lentzea</taxon>
    </lineage>
</organism>
<dbReference type="PANTHER" id="PTHR43581">
    <property type="entry name" value="ATP/GTP PHOSPHATASE"/>
    <property type="match status" value="1"/>
</dbReference>
<dbReference type="OrthoDB" id="3237462at2"/>
<dbReference type="AlphaFoldDB" id="A0A1H9F9V3"/>
<protein>
    <submittedName>
        <fullName evidence="4">Putative ATP-dependent endonuclease of the OLD family</fullName>
    </submittedName>
</protein>
<keyword evidence="4" id="KW-0255">Endonuclease</keyword>
<dbReference type="Proteomes" id="UP000199028">
    <property type="component" value="Unassembled WGS sequence"/>
</dbReference>
<dbReference type="Pfam" id="PF13304">
    <property type="entry name" value="AAA_21"/>
    <property type="match status" value="1"/>
</dbReference>
<keyword evidence="4" id="KW-0540">Nuclease</keyword>
<name>A0A1H9F9V3_9PSEU</name>
<feature type="domain" description="Endonuclease GajA/Old nuclease/RecF-like AAA" evidence="1">
    <location>
        <begin position="1"/>
        <end position="51"/>
    </location>
</feature>
<dbReference type="Gene3D" id="3.40.50.300">
    <property type="entry name" value="P-loop containing nucleotide triphosphate hydrolases"/>
    <property type="match status" value="2"/>
</dbReference>
<dbReference type="Pfam" id="PF13175">
    <property type="entry name" value="AAA_15"/>
    <property type="match status" value="1"/>
</dbReference>
<gene>
    <name evidence="4" type="ORF">SAMN05216195_102204</name>
</gene>
<reference evidence="5" key="1">
    <citation type="submission" date="2016-10" db="EMBL/GenBank/DDBJ databases">
        <authorList>
            <person name="Varghese N."/>
            <person name="Submissions S."/>
        </authorList>
    </citation>
    <scope>NUCLEOTIDE SEQUENCE [LARGE SCALE GENOMIC DNA]</scope>
    <source>
        <strain evidence="5">CGMCC 4.578</strain>
    </source>
</reference>
<dbReference type="Pfam" id="PF20469">
    <property type="entry name" value="OLD-like_TOPRIM"/>
    <property type="match status" value="1"/>
</dbReference>
<dbReference type="InterPro" id="IPR051396">
    <property type="entry name" value="Bact_Antivir_Def_Nuclease"/>
</dbReference>
<keyword evidence="5" id="KW-1185">Reference proteome</keyword>
<dbReference type="CDD" id="cd01026">
    <property type="entry name" value="TOPRIM_OLD"/>
    <property type="match status" value="1"/>
</dbReference>
<dbReference type="GO" id="GO:0004519">
    <property type="term" value="F:endonuclease activity"/>
    <property type="evidence" value="ECO:0007669"/>
    <property type="project" value="UniProtKB-KW"/>
</dbReference>
<feature type="domain" description="ATPase AAA-type core" evidence="2">
    <location>
        <begin position="208"/>
        <end position="362"/>
    </location>
</feature>
<evidence type="ECO:0000259" key="1">
    <source>
        <dbReference type="Pfam" id="PF13175"/>
    </source>
</evidence>
<accession>A0A1H9F9V3</accession>
<dbReference type="GO" id="GO:0016887">
    <property type="term" value="F:ATP hydrolysis activity"/>
    <property type="evidence" value="ECO:0007669"/>
    <property type="project" value="InterPro"/>
</dbReference>
<evidence type="ECO:0000259" key="2">
    <source>
        <dbReference type="Pfam" id="PF13304"/>
    </source>
</evidence>
<dbReference type="SUPFAM" id="SSF52540">
    <property type="entry name" value="P-loop containing nucleoside triphosphate hydrolases"/>
    <property type="match status" value="1"/>
</dbReference>
<dbReference type="InterPro" id="IPR027417">
    <property type="entry name" value="P-loop_NTPase"/>
</dbReference>
<feature type="domain" description="OLD protein-like TOPRIM" evidence="3">
    <location>
        <begin position="408"/>
        <end position="477"/>
    </location>
</feature>
<dbReference type="InterPro" id="IPR034139">
    <property type="entry name" value="TOPRIM_OLD"/>
</dbReference>
<keyword evidence="4" id="KW-0378">Hydrolase</keyword>